<evidence type="ECO:0000256" key="1">
    <source>
        <dbReference type="SAM" id="MobiDB-lite"/>
    </source>
</evidence>
<dbReference type="EMBL" id="DVLP01000310">
    <property type="protein sequence ID" value="HIT76009.1"/>
    <property type="molecule type" value="Genomic_DNA"/>
</dbReference>
<feature type="compositionally biased region" description="Basic and acidic residues" evidence="1">
    <location>
        <begin position="1243"/>
        <end position="1266"/>
    </location>
</feature>
<feature type="region of interest" description="Disordered" evidence="1">
    <location>
        <begin position="1243"/>
        <end position="1282"/>
    </location>
</feature>
<gene>
    <name evidence="3" type="ORF">IAA98_10520</name>
</gene>
<proteinExistence type="predicted"/>
<reference evidence="3" key="2">
    <citation type="journal article" date="2021" name="PeerJ">
        <title>Extensive microbial diversity within the chicken gut microbiome revealed by metagenomics and culture.</title>
        <authorList>
            <person name="Gilroy R."/>
            <person name="Ravi A."/>
            <person name="Getino M."/>
            <person name="Pursley I."/>
            <person name="Horton D.L."/>
            <person name="Alikhan N.F."/>
            <person name="Baker D."/>
            <person name="Gharbi K."/>
            <person name="Hall N."/>
            <person name="Watson M."/>
            <person name="Adriaenssens E.M."/>
            <person name="Foster-Nyarko E."/>
            <person name="Jarju S."/>
            <person name="Secka A."/>
            <person name="Antonio M."/>
            <person name="Oren A."/>
            <person name="Chaudhuri R.R."/>
            <person name="La Ragione R."/>
            <person name="Hildebrand F."/>
            <person name="Pallen M.J."/>
        </authorList>
    </citation>
    <scope>NUCLEOTIDE SEQUENCE</scope>
    <source>
        <strain evidence="3">ChiGjej1B1-24693</strain>
    </source>
</reference>
<accession>A0A9D1KM69</accession>
<sequence>MTEDLDLQAANEVGEEKLPLTPDTIATFATQMLAMPWQESDDPDDPVVMWHLGGYEGSSAFGFLHVMVLGEEAEPAELAELTPPTIAAFTERWGQPERTEVASLPEFDPSNPTGPSMLRLMADHVGTTGLHWWPAGPDRLFILGVREEEAKPSRLVEFWVVPPGLLEQQESPEPAVSDRADRGTGSARTLQHLLDEEARTVLGRRTAAQWHEVMRTVDEAGRSRGGISWAAEPEHHGFEFRQWSDGAGSVAGWFFAPDGQVLLTVFDHESALNLLPEHRDDFQVQDRMYDGLAPELRQLLHNPPLSSDLTIDEHHMAAFMIWSSGIFVYDGETWSAAPGLAACMTKTPELFQTDRDGFLNNARGQLVGLAETGLPLVLDAIEAEYARLANDASTAPATSLEGTSTPPPLDDFVISAAEQMVELPWPESADPDEHPAWKIEKLSGRTAYGIAHQLKFGWDVTRSEKTLSAERLAAIDARFGAHQALDLNALPEYDPTAEILDMRALLALILRDTGATRALRWQATGRRILLAGIEDDPGGLVAQLTRRTPAGAERLTGLVVVAPEMFEAPSESPNLTTMALPVIADFAMRYSWTDEEREAFRSPPYPLPAGLVPAIEALEAALPADHDERRRELIARADETYVPSSFFSGARRPMARTGLPAVVLELISDGVLFADMDEVEFLLTTVHDLDLPERDRDAVRHELLRRLVEVHLLGGDLSSALNAAERMSTVACVSGHLGWREVAAYFAATGSPTEFLDRWDRYDAHQDLSQLRRLQERLVRTVAIHEGWRAAIEVAEDRRFGAAFRRHAFYARAYGYDDLITLFSGEAAGVLDETGELHALVAAASAETPRPPTADHRGAEELLARISALDPESNGEAMRARDGLLFSLQGAVGEEETLSRLRAQLRTPQWGPEATQVVDAGADGPVRRTHIVMSNSESTGPLLDNLRPYPEQIRFALNQMNGDTFWEYRLWRAPADANLLETLPDSGGYLQCGGRAEAMTLQWRRLDADGVTHQYAVGKSDVPQDAPAVHFAARTGGSVGDVPADQVFTADEAARVVHHYFLTDTVPDSYRLSPISSCCRTHDHPSCEGRSSPPGRTLEFADRNLKIGVLQELMDQGRLPRFDWAEFAASQQIDLDESGVLGTAIPEALAYVDAVSITPELAEHVTSIEMKASNDIYVELSLDWNGEDDLFDVSTLTDLRHLPRLRSVELLYDLVDPDPALLDEIAAARDHGIDVRYADEWSGRVPDDPSGRRPWSVRDRRPETPDSTRAGATPKTAEQPSEMTVAAAAPGGWFLLSQGVDLFLDARYSIGAAFDGSLLFRLSPAEKAAYTLDGDAYLSRLAMRIHDESLWRHGRPFYNRDLYRGEKRKHYRQQASGAIAAWRDDASPGS</sequence>
<comment type="caution">
    <text evidence="3">The sequence shown here is derived from an EMBL/GenBank/DDBJ whole genome shotgun (WGS) entry which is preliminary data.</text>
</comment>
<evidence type="ECO:0000313" key="4">
    <source>
        <dbReference type="Proteomes" id="UP000886842"/>
    </source>
</evidence>
<name>A0A9D1KM69_9ACTN</name>
<organism evidence="3 4">
    <name type="scientific">Candidatus Avipropionibacterium avicola</name>
    <dbReference type="NCBI Taxonomy" id="2840701"/>
    <lineage>
        <taxon>Bacteria</taxon>
        <taxon>Bacillati</taxon>
        <taxon>Actinomycetota</taxon>
        <taxon>Actinomycetes</taxon>
        <taxon>Propionibacteriales</taxon>
        <taxon>Propionibacteriaceae</taxon>
        <taxon>Propionibacteriaceae incertae sedis</taxon>
        <taxon>Candidatus Avipropionibacterium</taxon>
    </lineage>
</organism>
<feature type="domain" description="DUF6892" evidence="2">
    <location>
        <begin position="1098"/>
        <end position="1228"/>
    </location>
</feature>
<evidence type="ECO:0000259" key="2">
    <source>
        <dbReference type="Pfam" id="PF21832"/>
    </source>
</evidence>
<reference evidence="3" key="1">
    <citation type="submission" date="2020-10" db="EMBL/GenBank/DDBJ databases">
        <authorList>
            <person name="Gilroy R."/>
        </authorList>
    </citation>
    <scope>NUCLEOTIDE SEQUENCE</scope>
    <source>
        <strain evidence="3">ChiGjej1B1-24693</strain>
    </source>
</reference>
<dbReference type="InterPro" id="IPR054187">
    <property type="entry name" value="DUF6892"/>
</dbReference>
<feature type="region of interest" description="Disordered" evidence="1">
    <location>
        <begin position="168"/>
        <end position="187"/>
    </location>
</feature>
<dbReference type="Proteomes" id="UP000886842">
    <property type="component" value="Unassembled WGS sequence"/>
</dbReference>
<evidence type="ECO:0000313" key="3">
    <source>
        <dbReference type="EMBL" id="HIT76009.1"/>
    </source>
</evidence>
<dbReference type="Pfam" id="PF21832">
    <property type="entry name" value="DUF6892"/>
    <property type="match status" value="1"/>
</dbReference>
<protein>
    <recommendedName>
        <fullName evidence="2">DUF6892 domain-containing protein</fullName>
    </recommendedName>
</protein>